<proteinExistence type="predicted"/>
<dbReference type="Proteomes" id="UP000032233">
    <property type="component" value="Unassembled WGS sequence"/>
</dbReference>
<evidence type="ECO:0000313" key="2">
    <source>
        <dbReference type="Proteomes" id="UP000032233"/>
    </source>
</evidence>
<protein>
    <submittedName>
        <fullName evidence="1">Uncharacterized protein</fullName>
    </submittedName>
</protein>
<organism evidence="1 2">
    <name type="scientific">Dethiosulfatarculus sandiegensis</name>
    <dbReference type="NCBI Taxonomy" id="1429043"/>
    <lineage>
        <taxon>Bacteria</taxon>
        <taxon>Pseudomonadati</taxon>
        <taxon>Thermodesulfobacteriota</taxon>
        <taxon>Desulfarculia</taxon>
        <taxon>Desulfarculales</taxon>
        <taxon>Desulfarculaceae</taxon>
        <taxon>Dethiosulfatarculus</taxon>
    </lineage>
</organism>
<dbReference type="STRING" id="1429043.X474_06595"/>
<dbReference type="InParanoid" id="A0A0D2HWQ8"/>
<sequence>MFFAALNDHFDFSGQIPEIVPVWKLGSSVSLVKKSSCRVLGKSRAWGFIL</sequence>
<keyword evidence="2" id="KW-1185">Reference proteome</keyword>
<evidence type="ECO:0000313" key="1">
    <source>
        <dbReference type="EMBL" id="KIX14808.1"/>
    </source>
</evidence>
<gene>
    <name evidence="1" type="ORF">X474_06595</name>
</gene>
<dbReference type="EMBL" id="AZAC01000008">
    <property type="protein sequence ID" value="KIX14808.1"/>
    <property type="molecule type" value="Genomic_DNA"/>
</dbReference>
<name>A0A0D2HWQ8_9BACT</name>
<accession>A0A0D2HWQ8</accession>
<comment type="caution">
    <text evidence="1">The sequence shown here is derived from an EMBL/GenBank/DDBJ whole genome shotgun (WGS) entry which is preliminary data.</text>
</comment>
<reference evidence="1 2" key="1">
    <citation type="submission" date="2013-11" db="EMBL/GenBank/DDBJ databases">
        <title>Metagenomic analysis of a methanogenic consortium involved in long chain n-alkane degradation.</title>
        <authorList>
            <person name="Davidova I.A."/>
            <person name="Callaghan A.V."/>
            <person name="Wawrik B."/>
            <person name="Pruitt S."/>
            <person name="Marks C."/>
            <person name="Duncan K.E."/>
            <person name="Suflita J.M."/>
        </authorList>
    </citation>
    <scope>NUCLEOTIDE SEQUENCE [LARGE SCALE GENOMIC DNA]</scope>
    <source>
        <strain evidence="1 2">SPR</strain>
    </source>
</reference>
<dbReference type="AlphaFoldDB" id="A0A0D2HWQ8"/>